<proteinExistence type="predicted"/>
<evidence type="ECO:0000256" key="1">
    <source>
        <dbReference type="SAM" id="Phobius"/>
    </source>
</evidence>
<keyword evidence="1" id="KW-0812">Transmembrane</keyword>
<organism evidence="2">
    <name type="scientific">Skeletonema marinoi</name>
    <dbReference type="NCBI Taxonomy" id="267567"/>
    <lineage>
        <taxon>Eukaryota</taxon>
        <taxon>Sar</taxon>
        <taxon>Stramenopiles</taxon>
        <taxon>Ochrophyta</taxon>
        <taxon>Bacillariophyta</taxon>
        <taxon>Coscinodiscophyceae</taxon>
        <taxon>Thalassiosirophycidae</taxon>
        <taxon>Thalassiosirales</taxon>
        <taxon>Skeletonemataceae</taxon>
        <taxon>Skeletonema</taxon>
        <taxon>Skeletonema marinoi-dohrnii complex</taxon>
    </lineage>
</organism>
<dbReference type="EMBL" id="HBGZ01014170">
    <property type="protein sequence ID" value="CAD9600474.1"/>
    <property type="molecule type" value="Transcribed_RNA"/>
</dbReference>
<name>A0A7S2PIP5_9STRA</name>
<accession>A0A7S2PIP5</accession>
<dbReference type="AlphaFoldDB" id="A0A7S2PIP5"/>
<gene>
    <name evidence="2" type="ORF">SMAR0320_LOCUS10143</name>
</gene>
<keyword evidence="1" id="KW-0472">Membrane</keyword>
<evidence type="ECO:0000313" key="2">
    <source>
        <dbReference type="EMBL" id="CAD9600474.1"/>
    </source>
</evidence>
<feature type="transmembrane region" description="Helical" evidence="1">
    <location>
        <begin position="97"/>
        <end position="114"/>
    </location>
</feature>
<sequence length="505" mass="55731">MTPNNNNSDGGNAASTAAASAYPSGGGSGVGNNSLINLFHLGYRSLVAQLNDLFSDGDMSNSSVTGHDDHSKEVIRCYCLPCLKFGHGERGKSNVKTIFGLIFVPLFLLTFFLLDDFGKVVVRNMQLRQGPGGLMSNRDENGVIDFHLNRRLLKEFPGHSREVLLLSPSLAVQGKGGAHSFEAMIKCPRGILYLFHGCGRYAASFFYSPQGRKMVEMATEMGIGIVAFTKSEELGCWNWANDGDTVKKLAKKFISSRLSKACAGPNGSDAVYPPMYAFGASSGGSFVGMLSSQMKQDPEEYAPFLFSAANIQIMAPNEHDHWDIPTVFTTMSGDTQTSKRVQDWVNNEMQADKGPYKIITTSGRKPIHVNHFARVFEDDRQMSDRISGSIHQDLSTLGVVNSSTDEVFANPRFAKDAVMSIWQKYDLLSRKEVANDSKHVDASDVHPFGVSKRLMRSLKKEELDDADSIWLIEELNVAWDEHEITAEGFEDVLEFFLENGSARLE</sequence>
<protein>
    <submittedName>
        <fullName evidence="2">Uncharacterized protein</fullName>
    </submittedName>
</protein>
<dbReference type="PANTHER" id="PTHR35128">
    <property type="entry name" value="SECRETION-REGULATING GUANINE NUCLEOTIDE EXCHANGE FACTOR"/>
    <property type="match status" value="1"/>
</dbReference>
<reference evidence="2" key="1">
    <citation type="submission" date="2021-01" db="EMBL/GenBank/DDBJ databases">
        <authorList>
            <person name="Corre E."/>
            <person name="Pelletier E."/>
            <person name="Niang G."/>
            <person name="Scheremetjew M."/>
            <person name="Finn R."/>
            <person name="Kale V."/>
            <person name="Holt S."/>
            <person name="Cochrane G."/>
            <person name="Meng A."/>
            <person name="Brown T."/>
            <person name="Cohen L."/>
        </authorList>
    </citation>
    <scope>NUCLEOTIDE SEQUENCE</scope>
    <source>
        <strain evidence="2">SM1012Den-03</strain>
    </source>
</reference>
<dbReference type="PANTHER" id="PTHR35128:SF1">
    <property type="entry name" value="SECRETION-REGULATING GUANINE NUCLEOTIDE EXCHANGE FACTOR"/>
    <property type="match status" value="1"/>
</dbReference>
<keyword evidence="1" id="KW-1133">Transmembrane helix</keyword>